<dbReference type="EMBL" id="MFZM01000036">
    <property type="protein sequence ID" value="OGK22712.1"/>
    <property type="molecule type" value="Genomic_DNA"/>
</dbReference>
<dbReference type="SMART" id="SM00393">
    <property type="entry name" value="R3H"/>
    <property type="match status" value="1"/>
</dbReference>
<dbReference type="PANTHER" id="PTHR35800:SF1">
    <property type="entry name" value="RNA-BINDING PROTEIN KHPB"/>
    <property type="match status" value="1"/>
</dbReference>
<dbReference type="PROSITE" id="PS51061">
    <property type="entry name" value="R3H"/>
    <property type="match status" value="1"/>
</dbReference>
<name>A0A1F7GW62_9BACT</name>
<dbReference type="PANTHER" id="PTHR35800">
    <property type="entry name" value="PROTEIN JAG"/>
    <property type="match status" value="1"/>
</dbReference>
<evidence type="ECO:0000313" key="3">
    <source>
        <dbReference type="Proteomes" id="UP000177159"/>
    </source>
</evidence>
<dbReference type="AlphaFoldDB" id="A0A1F7GW62"/>
<proteinExistence type="predicted"/>
<evidence type="ECO:0000259" key="1">
    <source>
        <dbReference type="PROSITE" id="PS51061"/>
    </source>
</evidence>
<dbReference type="InterPro" id="IPR015946">
    <property type="entry name" value="KH_dom-like_a/b"/>
</dbReference>
<dbReference type="SUPFAM" id="SSF82708">
    <property type="entry name" value="R3H domain"/>
    <property type="match status" value="1"/>
</dbReference>
<dbReference type="GO" id="GO:0003723">
    <property type="term" value="F:RNA binding"/>
    <property type="evidence" value="ECO:0007669"/>
    <property type="project" value="InterPro"/>
</dbReference>
<dbReference type="InterPro" id="IPR001374">
    <property type="entry name" value="R3H_dom"/>
</dbReference>
<accession>A0A1F7GW62</accession>
<dbReference type="Gene3D" id="3.30.300.20">
    <property type="match status" value="1"/>
</dbReference>
<evidence type="ECO:0000313" key="2">
    <source>
        <dbReference type="EMBL" id="OGK22712.1"/>
    </source>
</evidence>
<comment type="caution">
    <text evidence="2">The sequence shown here is derived from an EMBL/GenBank/DDBJ whole genome shotgun (WGS) entry which is preliminary data.</text>
</comment>
<feature type="domain" description="R3H" evidence="1">
    <location>
        <begin position="84"/>
        <end position="151"/>
    </location>
</feature>
<sequence length="151" mass="17268">MEEQKIVTELAKELFSKINISGDITVSEADGLYTIHIQTEEDAPLLIGKHAHTLAAIQRVISAMLYKKFQKKIDVLVDVNDYRDVQKERLTKIADNVAQRVLEEKRSARLSSFSPYERKIIHEHISNHYHTLGSQSEGEGRERVLVVSLKE</sequence>
<protein>
    <recommendedName>
        <fullName evidence="1">R3H domain-containing protein</fullName>
    </recommendedName>
</protein>
<dbReference type="Pfam" id="PF01424">
    <property type="entry name" value="R3H"/>
    <property type="match status" value="1"/>
</dbReference>
<reference evidence="2 3" key="1">
    <citation type="journal article" date="2016" name="Nat. Commun.">
        <title>Thousands of microbial genomes shed light on interconnected biogeochemical processes in an aquifer system.</title>
        <authorList>
            <person name="Anantharaman K."/>
            <person name="Brown C.T."/>
            <person name="Hug L.A."/>
            <person name="Sharon I."/>
            <person name="Castelle C.J."/>
            <person name="Probst A.J."/>
            <person name="Thomas B.C."/>
            <person name="Singh A."/>
            <person name="Wilkins M.J."/>
            <person name="Karaoz U."/>
            <person name="Brodie E.L."/>
            <person name="Williams K.H."/>
            <person name="Hubbard S.S."/>
            <person name="Banfield J.F."/>
        </authorList>
    </citation>
    <scope>NUCLEOTIDE SEQUENCE [LARGE SCALE GENOMIC DNA]</scope>
</reference>
<dbReference type="InterPro" id="IPR039247">
    <property type="entry name" value="KhpB"/>
</dbReference>
<organism evidence="2 3">
    <name type="scientific">Candidatus Roizmanbacteria bacterium RIFCSPHIGHO2_02_FULL_37_24</name>
    <dbReference type="NCBI Taxonomy" id="1802037"/>
    <lineage>
        <taxon>Bacteria</taxon>
        <taxon>Candidatus Roizmaniibacteriota</taxon>
    </lineage>
</organism>
<dbReference type="Proteomes" id="UP000177159">
    <property type="component" value="Unassembled WGS sequence"/>
</dbReference>
<dbReference type="InterPro" id="IPR036867">
    <property type="entry name" value="R3H_dom_sf"/>
</dbReference>
<gene>
    <name evidence="2" type="ORF">A3C24_02790</name>
</gene>
<dbReference type="Gene3D" id="3.30.1370.50">
    <property type="entry name" value="R3H-like domain"/>
    <property type="match status" value="1"/>
</dbReference>